<protein>
    <recommendedName>
        <fullName evidence="8">Methyltransferase</fullName>
        <ecNumber evidence="8">2.1.1.-</ecNumber>
    </recommendedName>
</protein>
<dbReference type="InterPro" id="IPR025745">
    <property type="entry name" value="Mrr-like_N_dom"/>
</dbReference>
<dbReference type="InterPro" id="IPR002941">
    <property type="entry name" value="DNA_methylase_N4/N6"/>
</dbReference>
<dbReference type="EMBL" id="JQSG02000004">
    <property type="protein sequence ID" value="OBS08980.1"/>
    <property type="molecule type" value="Genomic_DNA"/>
</dbReference>
<evidence type="ECO:0000256" key="7">
    <source>
        <dbReference type="ARBA" id="ARBA00049120"/>
    </source>
</evidence>
<gene>
    <name evidence="11" type="ORF">Thpro_022097</name>
</gene>
<evidence type="ECO:0000256" key="6">
    <source>
        <dbReference type="ARBA" id="ARBA00023125"/>
    </source>
</evidence>
<evidence type="ECO:0000256" key="3">
    <source>
        <dbReference type="ARBA" id="ARBA00022679"/>
    </source>
</evidence>
<keyword evidence="5" id="KW-0680">Restriction system</keyword>
<evidence type="ECO:0000256" key="5">
    <source>
        <dbReference type="ARBA" id="ARBA00022747"/>
    </source>
</evidence>
<feature type="domain" description="DNA methylase N-4/N-6" evidence="9">
    <location>
        <begin position="127"/>
        <end position="385"/>
    </location>
</feature>
<dbReference type="GO" id="GO:0015667">
    <property type="term" value="F:site-specific DNA-methyltransferase (cytosine-N4-specific) activity"/>
    <property type="evidence" value="ECO:0007669"/>
    <property type="project" value="UniProtKB-EC"/>
</dbReference>
<dbReference type="AlphaFoldDB" id="A0A1A6C358"/>
<sequence length="407" mass="45416">MKGQTSLFDAVTEAFAERECLTTPQLYLEVADRAGLPDTELSRREIIGGQRHNITKRKIRWVQQTLKHMGLVENTGRGVWTLSSEGHRKLKLRRIKPGFIMLAFSTDLGLALWADAATAASRLNEPVHLVLTSPPYPLAKARAYGNPSEAEYVDFICAALEPIVSTLAPGGSIVLNVGNDVFERGLPSRSLYRERMVIALHDRLGLHKMDEIPWVNRTKPPGPVQWASIERVQLNVGWEPVYWFTNDPTRVRADNRRVLEPHTERHIRFLERGGARHDREYSDGAYRQRAGRSWANVTSGRIPCNVLELPHGCASQSAYKAAAKAAGLPVHGAPFPAKLAEFFIKFLTVEGDLVADFMAGSLTVPVMAELLGRHWIASDVIWEYLAGGSLRFHDAEKNPVFQSVSKN</sequence>
<dbReference type="GO" id="GO:0008170">
    <property type="term" value="F:N-methyltransferase activity"/>
    <property type="evidence" value="ECO:0007669"/>
    <property type="project" value="InterPro"/>
</dbReference>
<comment type="catalytic activity">
    <reaction evidence="7">
        <text>a 2'-deoxycytidine in DNA + S-adenosyl-L-methionine = an N(4)-methyl-2'-deoxycytidine in DNA + S-adenosyl-L-homocysteine + H(+)</text>
        <dbReference type="Rhea" id="RHEA:16857"/>
        <dbReference type="Rhea" id="RHEA-COMP:11369"/>
        <dbReference type="Rhea" id="RHEA-COMP:13674"/>
        <dbReference type="ChEBI" id="CHEBI:15378"/>
        <dbReference type="ChEBI" id="CHEBI:57856"/>
        <dbReference type="ChEBI" id="CHEBI:59789"/>
        <dbReference type="ChEBI" id="CHEBI:85452"/>
        <dbReference type="ChEBI" id="CHEBI:137933"/>
        <dbReference type="EC" id="2.1.1.113"/>
    </reaction>
</comment>
<evidence type="ECO:0000313" key="11">
    <source>
        <dbReference type="EMBL" id="OBS08980.1"/>
    </source>
</evidence>
<keyword evidence="6" id="KW-0238">DNA-binding</keyword>
<dbReference type="PROSITE" id="PS00093">
    <property type="entry name" value="N4_MTASE"/>
    <property type="match status" value="1"/>
</dbReference>
<dbReference type="Pfam" id="PF01555">
    <property type="entry name" value="N6_N4_Mtase"/>
    <property type="match status" value="1"/>
</dbReference>
<evidence type="ECO:0000256" key="1">
    <source>
        <dbReference type="ARBA" id="ARBA00010203"/>
    </source>
</evidence>
<dbReference type="InterPro" id="IPR001091">
    <property type="entry name" value="RM_Methyltransferase"/>
</dbReference>
<comment type="similarity">
    <text evidence="1">Belongs to the N(4)/N(6)-methyltransferase family. N(4) subfamily.</text>
</comment>
<dbReference type="Gene3D" id="3.40.50.150">
    <property type="entry name" value="Vaccinia Virus protein VP39"/>
    <property type="match status" value="1"/>
</dbReference>
<comment type="caution">
    <text evidence="11">The sequence shown here is derived from an EMBL/GenBank/DDBJ whole genome shotgun (WGS) entry which is preliminary data.</text>
</comment>
<dbReference type="Pfam" id="PF14338">
    <property type="entry name" value="Mrr_N"/>
    <property type="match status" value="1"/>
</dbReference>
<evidence type="ECO:0000256" key="4">
    <source>
        <dbReference type="ARBA" id="ARBA00022691"/>
    </source>
</evidence>
<feature type="domain" description="Restriction system protein Mrr-like N-terminal" evidence="10">
    <location>
        <begin position="8"/>
        <end position="90"/>
    </location>
</feature>
<dbReference type="InterPro" id="IPR029063">
    <property type="entry name" value="SAM-dependent_MTases_sf"/>
</dbReference>
<dbReference type="SUPFAM" id="SSF53335">
    <property type="entry name" value="S-adenosyl-L-methionine-dependent methyltransferases"/>
    <property type="match status" value="1"/>
</dbReference>
<dbReference type="GO" id="GO:0003677">
    <property type="term" value="F:DNA binding"/>
    <property type="evidence" value="ECO:0007669"/>
    <property type="project" value="UniProtKB-KW"/>
</dbReference>
<evidence type="ECO:0000313" key="12">
    <source>
        <dbReference type="Proteomes" id="UP000029273"/>
    </source>
</evidence>
<proteinExistence type="inferred from homology"/>
<dbReference type="GO" id="GO:0009307">
    <property type="term" value="P:DNA restriction-modification system"/>
    <property type="evidence" value="ECO:0007669"/>
    <property type="project" value="UniProtKB-KW"/>
</dbReference>
<dbReference type="InterPro" id="IPR017985">
    <property type="entry name" value="MeTrfase_CN4_CS"/>
</dbReference>
<organism evidence="11 12">
    <name type="scientific">Acidihalobacter prosperus</name>
    <dbReference type="NCBI Taxonomy" id="160660"/>
    <lineage>
        <taxon>Bacteria</taxon>
        <taxon>Pseudomonadati</taxon>
        <taxon>Pseudomonadota</taxon>
        <taxon>Gammaproteobacteria</taxon>
        <taxon>Chromatiales</taxon>
        <taxon>Ectothiorhodospiraceae</taxon>
        <taxon>Acidihalobacter</taxon>
    </lineage>
</organism>
<dbReference type="PRINTS" id="PR00508">
    <property type="entry name" value="S21N4MTFRASE"/>
</dbReference>
<evidence type="ECO:0000256" key="8">
    <source>
        <dbReference type="RuleBase" id="RU362026"/>
    </source>
</evidence>
<dbReference type="OrthoDB" id="9816043at2"/>
<dbReference type="Proteomes" id="UP000029273">
    <property type="component" value="Unassembled WGS sequence"/>
</dbReference>
<evidence type="ECO:0000256" key="2">
    <source>
        <dbReference type="ARBA" id="ARBA00022603"/>
    </source>
</evidence>
<keyword evidence="12" id="KW-1185">Reference proteome</keyword>
<keyword evidence="3" id="KW-0808">Transferase</keyword>
<name>A0A1A6C358_9GAMM</name>
<keyword evidence="4" id="KW-0949">S-adenosyl-L-methionine</keyword>
<dbReference type="EC" id="2.1.1.-" evidence="8"/>
<dbReference type="GO" id="GO:0032259">
    <property type="term" value="P:methylation"/>
    <property type="evidence" value="ECO:0007669"/>
    <property type="project" value="UniProtKB-KW"/>
</dbReference>
<accession>A0A1A6C358</accession>
<dbReference type="RefSeq" id="WP_065089614.1">
    <property type="nucleotide sequence ID" value="NZ_JQSG02000004.1"/>
</dbReference>
<evidence type="ECO:0000259" key="10">
    <source>
        <dbReference type="Pfam" id="PF14338"/>
    </source>
</evidence>
<evidence type="ECO:0000259" key="9">
    <source>
        <dbReference type="Pfam" id="PF01555"/>
    </source>
</evidence>
<reference evidence="11 12" key="1">
    <citation type="journal article" date="2014" name="Genome Announc.">
        <title>Draft Genome Sequence of the Iron-Oxidizing, Acidophilic, and Halotolerant 'Thiobacillus prosperus' Type Strain DSM 5130.</title>
        <authorList>
            <person name="Ossandon F.J."/>
            <person name="Cardenas J.P."/>
            <person name="Corbett M."/>
            <person name="Quatrini R."/>
            <person name="Holmes D.S."/>
            <person name="Watkin E."/>
        </authorList>
    </citation>
    <scope>NUCLEOTIDE SEQUENCE [LARGE SCALE GENOMIC DNA]</scope>
    <source>
        <strain evidence="11 12">DSM 5130</strain>
    </source>
</reference>
<keyword evidence="2 11" id="KW-0489">Methyltransferase</keyword>